<keyword evidence="1" id="KW-0812">Transmembrane</keyword>
<dbReference type="EMBL" id="BMQL01000099">
    <property type="protein sequence ID" value="GGR39992.1"/>
    <property type="molecule type" value="Genomic_DNA"/>
</dbReference>
<sequence>MAPFSNVRPYLIQSFRNRIPLLAGWVVFTPLVLHPVAGLSRGLTALATLGVLGGVVGYITLSSYQRHRSKF</sequence>
<reference evidence="2" key="2">
    <citation type="submission" date="2020-09" db="EMBL/GenBank/DDBJ databases">
        <authorList>
            <person name="Sun Q."/>
            <person name="Ohkuma M."/>
        </authorList>
    </citation>
    <scope>NUCLEOTIDE SEQUENCE</scope>
    <source>
        <strain evidence="2">JCM 31311</strain>
    </source>
</reference>
<keyword evidence="3" id="KW-1185">Reference proteome</keyword>
<feature type="transmembrane region" description="Helical" evidence="1">
    <location>
        <begin position="21"/>
        <end position="37"/>
    </location>
</feature>
<keyword evidence="1" id="KW-0472">Membrane</keyword>
<accession>A0A918FIM1</accession>
<name>A0A918FIM1_9DEIO</name>
<protein>
    <submittedName>
        <fullName evidence="2">Uncharacterized protein</fullName>
    </submittedName>
</protein>
<organism evidence="2 3">
    <name type="scientific">Deinococcus ruber</name>
    <dbReference type="NCBI Taxonomy" id="1848197"/>
    <lineage>
        <taxon>Bacteria</taxon>
        <taxon>Thermotogati</taxon>
        <taxon>Deinococcota</taxon>
        <taxon>Deinococci</taxon>
        <taxon>Deinococcales</taxon>
        <taxon>Deinococcaceae</taxon>
        <taxon>Deinococcus</taxon>
    </lineage>
</organism>
<proteinExistence type="predicted"/>
<feature type="transmembrane region" description="Helical" evidence="1">
    <location>
        <begin position="43"/>
        <end position="61"/>
    </location>
</feature>
<dbReference type="Proteomes" id="UP000603865">
    <property type="component" value="Unassembled WGS sequence"/>
</dbReference>
<gene>
    <name evidence="2" type="ORF">GCM10008957_55780</name>
</gene>
<keyword evidence="1" id="KW-1133">Transmembrane helix</keyword>
<reference evidence="2" key="1">
    <citation type="journal article" date="2014" name="Int. J. Syst. Evol. Microbiol.">
        <title>Complete genome sequence of Corynebacterium casei LMG S-19264T (=DSM 44701T), isolated from a smear-ripened cheese.</title>
        <authorList>
            <consortium name="US DOE Joint Genome Institute (JGI-PGF)"/>
            <person name="Walter F."/>
            <person name="Albersmeier A."/>
            <person name="Kalinowski J."/>
            <person name="Ruckert C."/>
        </authorList>
    </citation>
    <scope>NUCLEOTIDE SEQUENCE</scope>
    <source>
        <strain evidence="2">JCM 31311</strain>
    </source>
</reference>
<evidence type="ECO:0000256" key="1">
    <source>
        <dbReference type="SAM" id="Phobius"/>
    </source>
</evidence>
<comment type="caution">
    <text evidence="2">The sequence shown here is derived from an EMBL/GenBank/DDBJ whole genome shotgun (WGS) entry which is preliminary data.</text>
</comment>
<evidence type="ECO:0000313" key="3">
    <source>
        <dbReference type="Proteomes" id="UP000603865"/>
    </source>
</evidence>
<dbReference type="AlphaFoldDB" id="A0A918FIM1"/>
<evidence type="ECO:0000313" key="2">
    <source>
        <dbReference type="EMBL" id="GGR39992.1"/>
    </source>
</evidence>